<dbReference type="EMBL" id="GBRH01279624">
    <property type="protein sequence ID" value="JAD18271.1"/>
    <property type="molecule type" value="Transcribed_RNA"/>
</dbReference>
<reference evidence="1" key="1">
    <citation type="submission" date="2014-09" db="EMBL/GenBank/DDBJ databases">
        <authorList>
            <person name="Magalhaes I.L.F."/>
            <person name="Oliveira U."/>
            <person name="Santos F.R."/>
            <person name="Vidigal T.H.D.A."/>
            <person name="Brescovit A.D."/>
            <person name="Santos A.J."/>
        </authorList>
    </citation>
    <scope>NUCLEOTIDE SEQUENCE</scope>
    <source>
        <tissue evidence="1">Shoot tissue taken approximately 20 cm above the soil surface</tissue>
    </source>
</reference>
<accession>A0A0A8XWL1</accession>
<protein>
    <submittedName>
        <fullName evidence="1">Uncharacterized protein</fullName>
    </submittedName>
</protein>
<dbReference type="AlphaFoldDB" id="A0A0A8XWL1"/>
<proteinExistence type="predicted"/>
<organism evidence="1">
    <name type="scientific">Arundo donax</name>
    <name type="common">Giant reed</name>
    <name type="synonym">Donax arundinaceus</name>
    <dbReference type="NCBI Taxonomy" id="35708"/>
    <lineage>
        <taxon>Eukaryota</taxon>
        <taxon>Viridiplantae</taxon>
        <taxon>Streptophyta</taxon>
        <taxon>Embryophyta</taxon>
        <taxon>Tracheophyta</taxon>
        <taxon>Spermatophyta</taxon>
        <taxon>Magnoliopsida</taxon>
        <taxon>Liliopsida</taxon>
        <taxon>Poales</taxon>
        <taxon>Poaceae</taxon>
        <taxon>PACMAD clade</taxon>
        <taxon>Arundinoideae</taxon>
        <taxon>Arundineae</taxon>
        <taxon>Arundo</taxon>
    </lineage>
</organism>
<reference evidence="1" key="2">
    <citation type="journal article" date="2015" name="Data Brief">
        <title>Shoot transcriptome of the giant reed, Arundo donax.</title>
        <authorList>
            <person name="Barrero R.A."/>
            <person name="Guerrero F.D."/>
            <person name="Moolhuijzen P."/>
            <person name="Goolsby J.A."/>
            <person name="Tidwell J."/>
            <person name="Bellgard S.E."/>
            <person name="Bellgard M.I."/>
        </authorList>
    </citation>
    <scope>NUCLEOTIDE SEQUENCE</scope>
    <source>
        <tissue evidence="1">Shoot tissue taken approximately 20 cm above the soil surface</tissue>
    </source>
</reference>
<sequence length="62" mass="6999">MIQRFCRVGTRLHIHCRLEFFFVPSLSRIPGVFAYFGKGSLVPSFMGEKQKAGSVFCGGTWL</sequence>
<evidence type="ECO:0000313" key="1">
    <source>
        <dbReference type="EMBL" id="JAD18271.1"/>
    </source>
</evidence>
<name>A0A0A8XWL1_ARUDO</name>